<dbReference type="EMBL" id="CP086720">
    <property type="protein sequence ID" value="WOO85807.1"/>
    <property type="molecule type" value="Genomic_DNA"/>
</dbReference>
<name>A0AAF0YG64_9TREE</name>
<evidence type="ECO:0000256" key="1">
    <source>
        <dbReference type="SAM" id="MobiDB-lite"/>
    </source>
</evidence>
<dbReference type="GeneID" id="87812456"/>
<feature type="region of interest" description="Disordered" evidence="1">
    <location>
        <begin position="1"/>
        <end position="105"/>
    </location>
</feature>
<sequence length="325" mass="35102">MPPERSGTPRRSEPSEAVSTNATPAPSSPTPTAPKAAKRGRQSLPPLVLAEGGARRGGKGGGGPRRSLPPAPSPLNPRAGRRLSLPSSSASPHPSQHRASNKIPLHPDFDAVGDVVLVCSDGEQMVGFKVHSVALRTVCDAFAALGTPAYRPPKGQVFLDEPADDVHAFLRFLTTEPDKLTLSLLQCIAINRLLKQFSAKLYLRTPLAGYVYLNAANLVAGLGTQPAKAHLVRMLGFAADIRSAELWHWFIFNIRFVWPQDAIHPNHLSDEDIRTMGVSAYGVLTFLALGWSRLDECNVGRDPTGLFFVMRTAAHGQQIFTDTNL</sequence>
<keyword evidence="3" id="KW-1185">Reference proteome</keyword>
<dbReference type="AlphaFoldDB" id="A0AAF0YG64"/>
<gene>
    <name evidence="2" type="ORF">LOC62_07G009293</name>
</gene>
<dbReference type="Proteomes" id="UP000827549">
    <property type="component" value="Chromosome 7"/>
</dbReference>
<dbReference type="RefSeq" id="XP_062631833.1">
    <property type="nucleotide sequence ID" value="XM_062775849.1"/>
</dbReference>
<evidence type="ECO:0008006" key="4">
    <source>
        <dbReference type="Google" id="ProtNLM"/>
    </source>
</evidence>
<feature type="compositionally biased region" description="Low complexity" evidence="1">
    <location>
        <begin position="76"/>
        <end position="94"/>
    </location>
</feature>
<organism evidence="2 3">
    <name type="scientific">Vanrija pseudolonga</name>
    <dbReference type="NCBI Taxonomy" id="143232"/>
    <lineage>
        <taxon>Eukaryota</taxon>
        <taxon>Fungi</taxon>
        <taxon>Dikarya</taxon>
        <taxon>Basidiomycota</taxon>
        <taxon>Agaricomycotina</taxon>
        <taxon>Tremellomycetes</taxon>
        <taxon>Trichosporonales</taxon>
        <taxon>Trichosporonaceae</taxon>
        <taxon>Vanrija</taxon>
    </lineage>
</organism>
<evidence type="ECO:0000313" key="3">
    <source>
        <dbReference type="Proteomes" id="UP000827549"/>
    </source>
</evidence>
<reference evidence="2" key="1">
    <citation type="submission" date="2023-10" db="EMBL/GenBank/DDBJ databases">
        <authorList>
            <person name="Noh H."/>
        </authorList>
    </citation>
    <scope>NUCLEOTIDE SEQUENCE</scope>
    <source>
        <strain evidence="2">DUCC4014</strain>
    </source>
</reference>
<evidence type="ECO:0000313" key="2">
    <source>
        <dbReference type="EMBL" id="WOO85807.1"/>
    </source>
</evidence>
<accession>A0AAF0YG64</accession>
<proteinExistence type="predicted"/>
<dbReference type="CDD" id="cd18186">
    <property type="entry name" value="BTB_POZ_ZBTB_KLHL-like"/>
    <property type="match status" value="1"/>
</dbReference>
<protein>
    <recommendedName>
        <fullName evidence="4">BTB domain-containing protein</fullName>
    </recommendedName>
</protein>